<name>A0A150WCJ3_BDEBC</name>
<feature type="compositionally biased region" description="Basic and acidic residues" evidence="1">
    <location>
        <begin position="44"/>
        <end position="64"/>
    </location>
</feature>
<dbReference type="AlphaFoldDB" id="A0A150WCJ3"/>
<proteinExistence type="predicted"/>
<dbReference type="RefSeq" id="WP_063244937.1">
    <property type="nucleotide sequence ID" value="NZ_LUKF01000019.1"/>
</dbReference>
<comment type="caution">
    <text evidence="3">The sequence shown here is derived from an EMBL/GenBank/DDBJ whole genome shotgun (WGS) entry which is preliminary data.</text>
</comment>
<organism evidence="3 4">
    <name type="scientific">Bdellovibrio bacteriovorus</name>
    <dbReference type="NCBI Taxonomy" id="959"/>
    <lineage>
        <taxon>Bacteria</taxon>
        <taxon>Pseudomonadati</taxon>
        <taxon>Bdellovibrionota</taxon>
        <taxon>Bdellovibrionia</taxon>
        <taxon>Bdellovibrionales</taxon>
        <taxon>Pseudobdellovibrionaceae</taxon>
        <taxon>Bdellovibrio</taxon>
    </lineage>
</organism>
<dbReference type="OrthoDB" id="9860475at2"/>
<feature type="signal peptide" evidence="2">
    <location>
        <begin position="1"/>
        <end position="18"/>
    </location>
</feature>
<dbReference type="EMBL" id="LUKF01000019">
    <property type="protein sequence ID" value="KYG60667.1"/>
    <property type="molecule type" value="Genomic_DNA"/>
</dbReference>
<gene>
    <name evidence="3" type="ORF">AZI85_11760</name>
</gene>
<evidence type="ECO:0000256" key="1">
    <source>
        <dbReference type="SAM" id="MobiDB-lite"/>
    </source>
</evidence>
<evidence type="ECO:0000256" key="2">
    <source>
        <dbReference type="SAM" id="SignalP"/>
    </source>
</evidence>
<feature type="region of interest" description="Disordered" evidence="1">
    <location>
        <begin position="44"/>
        <end position="74"/>
    </location>
</feature>
<keyword evidence="2" id="KW-0732">Signal</keyword>
<protein>
    <submittedName>
        <fullName evidence="3">Uncharacterized protein</fullName>
    </submittedName>
</protein>
<feature type="chain" id="PRO_5007572591" evidence="2">
    <location>
        <begin position="19"/>
        <end position="74"/>
    </location>
</feature>
<sequence length="74" mass="7888">MKTSIILSILFMTALSHAKSSAGLPLAGTVPLKAEVSIQYTKKGDAHIQSKSSPELRTEVDKRKPASIVRVSAP</sequence>
<accession>A0A150WCJ3</accession>
<evidence type="ECO:0000313" key="3">
    <source>
        <dbReference type="EMBL" id="KYG60667.1"/>
    </source>
</evidence>
<evidence type="ECO:0000313" key="4">
    <source>
        <dbReference type="Proteomes" id="UP000075391"/>
    </source>
</evidence>
<reference evidence="3 4" key="1">
    <citation type="submission" date="2016-03" db="EMBL/GenBank/DDBJ databases">
        <authorList>
            <person name="Ploux O."/>
        </authorList>
    </citation>
    <scope>NUCLEOTIDE SEQUENCE [LARGE SCALE GENOMIC DNA]</scope>
    <source>
        <strain evidence="3 4">BER2</strain>
    </source>
</reference>
<dbReference type="Proteomes" id="UP000075391">
    <property type="component" value="Unassembled WGS sequence"/>
</dbReference>